<organism evidence="2 3">
    <name type="scientific">Caerostris darwini</name>
    <dbReference type="NCBI Taxonomy" id="1538125"/>
    <lineage>
        <taxon>Eukaryota</taxon>
        <taxon>Metazoa</taxon>
        <taxon>Ecdysozoa</taxon>
        <taxon>Arthropoda</taxon>
        <taxon>Chelicerata</taxon>
        <taxon>Arachnida</taxon>
        <taxon>Araneae</taxon>
        <taxon>Araneomorphae</taxon>
        <taxon>Entelegynae</taxon>
        <taxon>Araneoidea</taxon>
        <taxon>Araneidae</taxon>
        <taxon>Caerostris</taxon>
    </lineage>
</organism>
<feature type="compositionally biased region" description="Polar residues" evidence="1">
    <location>
        <begin position="9"/>
        <end position="20"/>
    </location>
</feature>
<name>A0AAV4X9M3_9ARAC</name>
<keyword evidence="3" id="KW-1185">Reference proteome</keyword>
<sequence length="140" mass="15857">MTVERQTKPNHNGNQQYRQQQHNKKANYLFILKRRLKKNAQRGSEITLNRSSIINETESAEQILTETPLQCATQRGIPEQGSAFQETSQAPERFLQQGLSSGPNACEEGGNAFETPPPYCPLIYYPLPAQNETHDGRKEV</sequence>
<gene>
    <name evidence="2" type="ORF">CDAR_191471</name>
</gene>
<evidence type="ECO:0000313" key="3">
    <source>
        <dbReference type="Proteomes" id="UP001054837"/>
    </source>
</evidence>
<accession>A0AAV4X9M3</accession>
<reference evidence="2 3" key="1">
    <citation type="submission" date="2021-06" db="EMBL/GenBank/DDBJ databases">
        <title>Caerostris darwini draft genome.</title>
        <authorList>
            <person name="Kono N."/>
            <person name="Arakawa K."/>
        </authorList>
    </citation>
    <scope>NUCLEOTIDE SEQUENCE [LARGE SCALE GENOMIC DNA]</scope>
</reference>
<protein>
    <submittedName>
        <fullName evidence="2">Uncharacterized protein</fullName>
    </submittedName>
</protein>
<dbReference type="Proteomes" id="UP001054837">
    <property type="component" value="Unassembled WGS sequence"/>
</dbReference>
<dbReference type="EMBL" id="BPLQ01015733">
    <property type="protein sequence ID" value="GIY91322.1"/>
    <property type="molecule type" value="Genomic_DNA"/>
</dbReference>
<proteinExistence type="predicted"/>
<feature type="region of interest" description="Disordered" evidence="1">
    <location>
        <begin position="1"/>
        <end position="23"/>
    </location>
</feature>
<evidence type="ECO:0000313" key="2">
    <source>
        <dbReference type="EMBL" id="GIY91322.1"/>
    </source>
</evidence>
<evidence type="ECO:0000256" key="1">
    <source>
        <dbReference type="SAM" id="MobiDB-lite"/>
    </source>
</evidence>
<comment type="caution">
    <text evidence="2">The sequence shown here is derived from an EMBL/GenBank/DDBJ whole genome shotgun (WGS) entry which is preliminary data.</text>
</comment>
<dbReference type="AlphaFoldDB" id="A0AAV4X9M3"/>